<organism evidence="3 4">
    <name type="scientific">Triticum turgidum subsp. durum</name>
    <name type="common">Durum wheat</name>
    <name type="synonym">Triticum durum</name>
    <dbReference type="NCBI Taxonomy" id="4567"/>
    <lineage>
        <taxon>Eukaryota</taxon>
        <taxon>Viridiplantae</taxon>
        <taxon>Streptophyta</taxon>
        <taxon>Embryophyta</taxon>
        <taxon>Tracheophyta</taxon>
        <taxon>Spermatophyta</taxon>
        <taxon>Magnoliopsida</taxon>
        <taxon>Liliopsida</taxon>
        <taxon>Poales</taxon>
        <taxon>Poaceae</taxon>
        <taxon>BOP clade</taxon>
        <taxon>Pooideae</taxon>
        <taxon>Triticodae</taxon>
        <taxon>Triticeae</taxon>
        <taxon>Triticinae</taxon>
        <taxon>Triticum</taxon>
    </lineage>
</organism>
<evidence type="ECO:0000256" key="1">
    <source>
        <dbReference type="SAM" id="Phobius"/>
    </source>
</evidence>
<name>A0A9R0VTH8_TRITD</name>
<reference evidence="3 4" key="1">
    <citation type="submission" date="2017-09" db="EMBL/GenBank/DDBJ databases">
        <authorList>
            <consortium name="International Durum Wheat Genome Sequencing Consortium (IDWGSC)"/>
            <person name="Milanesi L."/>
        </authorList>
    </citation>
    <scope>NUCLEOTIDE SEQUENCE [LARGE SCALE GENOMIC DNA]</scope>
    <source>
        <strain evidence="4">cv. Svevo</strain>
    </source>
</reference>
<keyword evidence="1" id="KW-0472">Membrane</keyword>
<dbReference type="OMA" id="MTPFLMW"/>
<feature type="transmembrane region" description="Helical" evidence="1">
    <location>
        <begin position="337"/>
        <end position="361"/>
    </location>
</feature>
<sequence>MSLARVNQLWNKWEIQCLVLVSFSLQVCLHLFGSIRKRNMSRFLSLLLWLAYLLADYVATFTLGRLTLHIDDPRHQLVLFWTPFLLLHLGGQETIAAFSMEDTALWKRHLLGLVSQVVLAVYIVAKSWRADKKLLAPLVLMFISGTIKYAERTWALMTASSTMAPGSSSMADHVMRVQDDVIDDAKSYFSELANVLSGVEQKQQQGGLDDMAYQGLVRAAGKGLRMCLDFLTDMTPFVIWPQNEECIIRQAVSKIEGSNPEARVQVAYKLVEIQLSLVYDYLYTKYGAFQFRLSLISSWMERLVTFASTCTALALFLKANLGEGSIPQYYSREDMVVSYVLLAGAIALDISSMFLVMSSYWPQLRQRRWFGAAFILVSRVHPESKPLWSEKMAQYNLVDTCIRQEERTGLRGWIVRKTGMASGSGINHTQVSTELKKLVLEKLLQVATTRSVNDYWDWDFSKYRGQWLQWELESSLGEEEADIAGGILSDGITDGALYFPATALIWHITTEMCFFADADQSPAPPTAQISLELSRYVMYLVAKRNLMSGSNGNFEIGKALRTVRTVLQRRPGLDERGLLQFVRGPGSEVTEPCFSRARALAGYLLRISTPSRRWELISTLWVEMLCYLGPNCGAPFHTKHLSTGGELVTHVRILIITLGIPFLKPDASAKF</sequence>
<protein>
    <recommendedName>
        <fullName evidence="2">DUF4220 domain-containing protein</fullName>
    </recommendedName>
</protein>
<proteinExistence type="predicted"/>
<evidence type="ECO:0000313" key="3">
    <source>
        <dbReference type="EMBL" id="VAH70406.1"/>
    </source>
</evidence>
<dbReference type="Pfam" id="PF13968">
    <property type="entry name" value="DUF4220"/>
    <property type="match status" value="1"/>
</dbReference>
<feature type="transmembrane region" description="Helical" evidence="1">
    <location>
        <begin position="44"/>
        <end position="66"/>
    </location>
</feature>
<keyword evidence="1" id="KW-1133">Transmembrane helix</keyword>
<feature type="transmembrane region" description="Helical" evidence="1">
    <location>
        <begin position="13"/>
        <end position="32"/>
    </location>
</feature>
<gene>
    <name evidence="3" type="ORF">TRITD_3Av1G286450</name>
</gene>
<dbReference type="Proteomes" id="UP000324705">
    <property type="component" value="Chromosome 3A"/>
</dbReference>
<dbReference type="InterPro" id="IPR007658">
    <property type="entry name" value="DUF594"/>
</dbReference>
<dbReference type="PANTHER" id="PTHR31325">
    <property type="entry name" value="OS01G0798800 PROTEIN-RELATED"/>
    <property type="match status" value="1"/>
</dbReference>
<dbReference type="InterPro" id="IPR025315">
    <property type="entry name" value="DUF4220"/>
</dbReference>
<evidence type="ECO:0000259" key="2">
    <source>
        <dbReference type="Pfam" id="PF13968"/>
    </source>
</evidence>
<dbReference type="EMBL" id="LT934115">
    <property type="protein sequence ID" value="VAH70406.1"/>
    <property type="molecule type" value="Genomic_DNA"/>
</dbReference>
<keyword evidence="4" id="KW-1185">Reference proteome</keyword>
<accession>A0A9R0VTH8</accession>
<dbReference type="Gramene" id="TRITD3Av1G286450.1">
    <property type="protein sequence ID" value="TRITD3Av1G286450.1"/>
    <property type="gene ID" value="TRITD3Av1G286450"/>
</dbReference>
<dbReference type="AlphaFoldDB" id="A0A9R0VTH8"/>
<dbReference type="Pfam" id="PF04578">
    <property type="entry name" value="DUF594"/>
    <property type="match status" value="1"/>
</dbReference>
<evidence type="ECO:0000313" key="4">
    <source>
        <dbReference type="Proteomes" id="UP000324705"/>
    </source>
</evidence>
<keyword evidence="1" id="KW-0812">Transmembrane</keyword>
<feature type="domain" description="DUF4220" evidence="2">
    <location>
        <begin position="49"/>
        <end position="399"/>
    </location>
</feature>
<feature type="transmembrane region" description="Helical" evidence="1">
    <location>
        <begin position="78"/>
        <end position="98"/>
    </location>
</feature>